<accession>A0A7C9J106</accession>
<gene>
    <name evidence="2" type="ORF">GT755_06465</name>
</gene>
<dbReference type="AlphaFoldDB" id="A0A7C9J106"/>
<name>A0A7C9J106_9ACTN</name>
<reference evidence="2 3" key="1">
    <citation type="submission" date="2020-01" db="EMBL/GenBank/DDBJ databases">
        <title>Herbidospora sp. NEAU-GS84 nov., a novel actinomycete isolated from soil.</title>
        <authorList>
            <person name="Han L."/>
        </authorList>
    </citation>
    <scope>NUCLEOTIDE SEQUENCE [LARGE SCALE GENOMIC DNA]</scope>
    <source>
        <strain evidence="2 3">NEAU-GS84</strain>
    </source>
</reference>
<evidence type="ECO:0000313" key="2">
    <source>
        <dbReference type="EMBL" id="NAS21326.1"/>
    </source>
</evidence>
<dbReference type="EMBL" id="WXEW01000002">
    <property type="protein sequence ID" value="NAS21326.1"/>
    <property type="molecule type" value="Genomic_DNA"/>
</dbReference>
<proteinExistence type="predicted"/>
<dbReference type="RefSeq" id="WP_161478810.1">
    <property type="nucleotide sequence ID" value="NZ_WXEW01000002.1"/>
</dbReference>
<dbReference type="Proteomes" id="UP000479526">
    <property type="component" value="Unassembled WGS sequence"/>
</dbReference>
<organism evidence="2 3">
    <name type="scientific">Herbidospora solisilvae</name>
    <dbReference type="NCBI Taxonomy" id="2696284"/>
    <lineage>
        <taxon>Bacteria</taxon>
        <taxon>Bacillati</taxon>
        <taxon>Actinomycetota</taxon>
        <taxon>Actinomycetes</taxon>
        <taxon>Streptosporangiales</taxon>
        <taxon>Streptosporangiaceae</taxon>
        <taxon>Herbidospora</taxon>
    </lineage>
</organism>
<evidence type="ECO:0000313" key="3">
    <source>
        <dbReference type="Proteomes" id="UP000479526"/>
    </source>
</evidence>
<feature type="region of interest" description="Disordered" evidence="1">
    <location>
        <begin position="1"/>
        <end position="37"/>
    </location>
</feature>
<evidence type="ECO:0000256" key="1">
    <source>
        <dbReference type="SAM" id="MobiDB-lite"/>
    </source>
</evidence>
<sequence length="96" mass="11713">MARKTPQEKKRLSYAKDRRNDYGENDKSSRKNIRLDKRFPHRANRRREHQILHAGVEEVLYLKRPKRWRKYRDAPLGEIVQDRIERRSSTRADEAN</sequence>
<keyword evidence="3" id="KW-1185">Reference proteome</keyword>
<comment type="caution">
    <text evidence="2">The sequence shown here is derived from an EMBL/GenBank/DDBJ whole genome shotgun (WGS) entry which is preliminary data.</text>
</comment>
<protein>
    <submittedName>
        <fullName evidence="2">Uncharacterized protein</fullName>
    </submittedName>
</protein>